<dbReference type="STRING" id="765440.A0A0C3EG65"/>
<protein>
    <submittedName>
        <fullName evidence="1">Uncharacterized protein</fullName>
    </submittedName>
</protein>
<dbReference type="InParanoid" id="A0A0C3EG65"/>
<gene>
    <name evidence="1" type="ORF">PILCRDRAFT_16909</name>
</gene>
<accession>A0A0C3EG65</accession>
<dbReference type="AlphaFoldDB" id="A0A0C3EG65"/>
<dbReference type="OrthoDB" id="3267098at2759"/>
<evidence type="ECO:0000313" key="2">
    <source>
        <dbReference type="Proteomes" id="UP000054166"/>
    </source>
</evidence>
<name>A0A0C3EG65_PILCF</name>
<evidence type="ECO:0000313" key="1">
    <source>
        <dbReference type="EMBL" id="KIM71605.1"/>
    </source>
</evidence>
<keyword evidence="2" id="KW-1185">Reference proteome</keyword>
<organism evidence="1 2">
    <name type="scientific">Piloderma croceum (strain F 1598)</name>
    <dbReference type="NCBI Taxonomy" id="765440"/>
    <lineage>
        <taxon>Eukaryota</taxon>
        <taxon>Fungi</taxon>
        <taxon>Dikarya</taxon>
        <taxon>Basidiomycota</taxon>
        <taxon>Agaricomycotina</taxon>
        <taxon>Agaricomycetes</taxon>
        <taxon>Agaricomycetidae</taxon>
        <taxon>Atheliales</taxon>
        <taxon>Atheliaceae</taxon>
        <taxon>Piloderma</taxon>
    </lineage>
</organism>
<dbReference type="HOGENOM" id="CLU_002498_6_2_1"/>
<dbReference type="EMBL" id="KN833260">
    <property type="protein sequence ID" value="KIM71605.1"/>
    <property type="molecule type" value="Genomic_DNA"/>
</dbReference>
<reference evidence="1 2" key="1">
    <citation type="submission" date="2014-04" db="EMBL/GenBank/DDBJ databases">
        <authorList>
            <consortium name="DOE Joint Genome Institute"/>
            <person name="Kuo A."/>
            <person name="Tarkka M."/>
            <person name="Buscot F."/>
            <person name="Kohler A."/>
            <person name="Nagy L.G."/>
            <person name="Floudas D."/>
            <person name="Copeland A."/>
            <person name="Barry K.W."/>
            <person name="Cichocki N."/>
            <person name="Veneault-Fourrey C."/>
            <person name="LaButti K."/>
            <person name="Lindquist E.A."/>
            <person name="Lipzen A."/>
            <person name="Lundell T."/>
            <person name="Morin E."/>
            <person name="Murat C."/>
            <person name="Sun H."/>
            <person name="Tunlid A."/>
            <person name="Henrissat B."/>
            <person name="Grigoriev I.V."/>
            <person name="Hibbett D.S."/>
            <person name="Martin F."/>
            <person name="Nordberg H.P."/>
            <person name="Cantor M.N."/>
            <person name="Hua S.X."/>
        </authorList>
    </citation>
    <scope>NUCLEOTIDE SEQUENCE [LARGE SCALE GENOMIC DNA]</scope>
    <source>
        <strain evidence="1 2">F 1598</strain>
    </source>
</reference>
<dbReference type="Proteomes" id="UP000054166">
    <property type="component" value="Unassembled WGS sequence"/>
</dbReference>
<proteinExistence type="predicted"/>
<reference evidence="2" key="2">
    <citation type="submission" date="2015-01" db="EMBL/GenBank/DDBJ databases">
        <title>Evolutionary Origins and Diversification of the Mycorrhizal Mutualists.</title>
        <authorList>
            <consortium name="DOE Joint Genome Institute"/>
            <consortium name="Mycorrhizal Genomics Consortium"/>
            <person name="Kohler A."/>
            <person name="Kuo A."/>
            <person name="Nagy L.G."/>
            <person name="Floudas D."/>
            <person name="Copeland A."/>
            <person name="Barry K.W."/>
            <person name="Cichocki N."/>
            <person name="Veneault-Fourrey C."/>
            <person name="LaButti K."/>
            <person name="Lindquist E.A."/>
            <person name="Lipzen A."/>
            <person name="Lundell T."/>
            <person name="Morin E."/>
            <person name="Murat C."/>
            <person name="Riley R."/>
            <person name="Ohm R."/>
            <person name="Sun H."/>
            <person name="Tunlid A."/>
            <person name="Henrissat B."/>
            <person name="Grigoriev I.V."/>
            <person name="Hibbett D.S."/>
            <person name="Martin F."/>
        </authorList>
    </citation>
    <scope>NUCLEOTIDE SEQUENCE [LARGE SCALE GENOMIC DNA]</scope>
    <source>
        <strain evidence="2">F 1598</strain>
    </source>
</reference>
<sequence length="161" mass="17835">MSDEWASGFVDPNHVLCGCHIVPTFVKGKGRVDGINLSRLVYDGQDWSQYCVNRFVDRDMVMHYHWGMAVGHVYTHATPNNICRQAATTDGNTTGDLDLPTSSEHPGFCTDLSEQDVEPEDCEGGDPELAFENHEDNFLAEEGAYDELGLADDEGLDTSYN</sequence>